<evidence type="ECO:0000313" key="3">
    <source>
        <dbReference type="Proteomes" id="UP000008181"/>
    </source>
</evidence>
<feature type="domain" description="Erythromycin biosynthesis protein CIII-like C-terminal" evidence="1">
    <location>
        <begin position="378"/>
        <end position="452"/>
    </location>
</feature>
<evidence type="ECO:0000313" key="2">
    <source>
        <dbReference type="EMBL" id="AEO68639.1"/>
    </source>
</evidence>
<reference evidence="2 3" key="1">
    <citation type="journal article" date="2011" name="Nat. Biotechnol.">
        <title>Comparative genomic analysis of the thermophilic biomass-degrading fungi Myceliophthora thermophila and Thielavia terrestris.</title>
        <authorList>
            <person name="Berka R.M."/>
            <person name="Grigoriev I.V."/>
            <person name="Otillar R."/>
            <person name="Salamov A."/>
            <person name="Grimwood J."/>
            <person name="Reid I."/>
            <person name="Ishmael N."/>
            <person name="John T."/>
            <person name="Darmond C."/>
            <person name="Moisan M.-C."/>
            <person name="Henrissat B."/>
            <person name="Coutinho P.M."/>
            <person name="Lombard V."/>
            <person name="Natvig D.O."/>
            <person name="Lindquist E."/>
            <person name="Schmutz J."/>
            <person name="Lucas S."/>
            <person name="Harris P."/>
            <person name="Powlowski J."/>
            <person name="Bellemare A."/>
            <person name="Taylor D."/>
            <person name="Butler G."/>
            <person name="de Vries R.P."/>
            <person name="Allijn I.E."/>
            <person name="van den Brink J."/>
            <person name="Ushinsky S."/>
            <person name="Storms R."/>
            <person name="Powell A.J."/>
            <person name="Paulsen I.T."/>
            <person name="Elbourne L.D.H."/>
            <person name="Baker S.E."/>
            <person name="Magnuson J."/>
            <person name="LaBoissiere S."/>
            <person name="Clutterbuck A.J."/>
            <person name="Martinez D."/>
            <person name="Wogulis M."/>
            <person name="de Leon A.L."/>
            <person name="Rey M.W."/>
            <person name="Tsang A."/>
        </authorList>
    </citation>
    <scope>NUCLEOTIDE SEQUENCE [LARGE SCALE GENOMIC DNA]</scope>
    <source>
        <strain evidence="3">ATCC 38088 / NRRL 8126</strain>
    </source>
</reference>
<dbReference type="EMBL" id="CP003012">
    <property type="protein sequence ID" value="AEO68639.1"/>
    <property type="molecule type" value="Genomic_DNA"/>
</dbReference>
<sequence>MKVLLAVNSEYGQANVFLALGHALQAHDAAVQIHFASFGPIAGDVSNASDYSVRSSPGAQPWVFHQLDGPAFLEAAENIDSDIKLGEAIVKPPTFFNVLEMLKLTPRLLLPWSGSEFLKICQSLSRVVDEVQPDIIAVDSLFSPGLTVCRHRRLKYLVFSPNTLKDFSAVSQPWGGVFWKLPAMGSGFPFPVPLRCIPANIIYVLCAIYHSLRNGAVRAVAAQVKRELGGAELVTFEDIILRPPADLRILVANRPEVDFPVVVPKHLTACGPVIRPVPSVADVDPELDAWLKRGPTVFISLGTHRMMPEPEALEMAEAVRQLLEAAEAKQEADGADKAVGGIPGKLQVIWKLMKPAGATWGIGPGSKVHGVLAQALAADQVRIVDWVKPQPSAVLLSGTVVCSVNHGGANSFHDALTSGIPQVVLPPWMDCYDFASRAEVLGIGRWGNQKTMPACTALELGPILIDVVLGPKAPAMRARVQELAALCAKSPGAAVAAAAVLEEAGAGKA</sequence>
<dbReference type="SUPFAM" id="SSF53756">
    <property type="entry name" value="UDP-Glycosyltransferase/glycogen phosphorylase"/>
    <property type="match status" value="1"/>
</dbReference>
<organism evidence="2 3">
    <name type="scientific">Thermothielavioides terrestris (strain ATCC 38088 / NRRL 8126)</name>
    <name type="common">Thielavia terrestris</name>
    <dbReference type="NCBI Taxonomy" id="578455"/>
    <lineage>
        <taxon>Eukaryota</taxon>
        <taxon>Fungi</taxon>
        <taxon>Dikarya</taxon>
        <taxon>Ascomycota</taxon>
        <taxon>Pezizomycotina</taxon>
        <taxon>Sordariomycetes</taxon>
        <taxon>Sordariomycetidae</taxon>
        <taxon>Sordariales</taxon>
        <taxon>Chaetomiaceae</taxon>
        <taxon>Thermothielavioides</taxon>
        <taxon>Thermothielavioides terrestris</taxon>
    </lineage>
</organism>
<evidence type="ECO:0000259" key="1">
    <source>
        <dbReference type="Pfam" id="PF06722"/>
    </source>
</evidence>
<dbReference type="PANTHER" id="PTHR48050:SF13">
    <property type="entry name" value="STEROL 3-BETA-GLUCOSYLTRANSFERASE UGT80A2"/>
    <property type="match status" value="1"/>
</dbReference>
<keyword evidence="3" id="KW-1185">Reference proteome</keyword>
<keyword evidence="2" id="KW-0808">Transferase</keyword>
<dbReference type="GO" id="GO:0016757">
    <property type="term" value="F:glycosyltransferase activity"/>
    <property type="evidence" value="ECO:0007669"/>
    <property type="project" value="UniProtKB-ARBA"/>
</dbReference>
<dbReference type="Gene3D" id="3.40.50.2000">
    <property type="entry name" value="Glycogen Phosphorylase B"/>
    <property type="match status" value="2"/>
</dbReference>
<dbReference type="HOGENOM" id="CLU_031484_0_0_1"/>
<accession>G2R944</accession>
<dbReference type="eggNOG" id="ENOG502S0WA">
    <property type="taxonomic scope" value="Eukaryota"/>
</dbReference>
<dbReference type="PANTHER" id="PTHR48050">
    <property type="entry name" value="STEROL 3-BETA-GLUCOSYLTRANSFERASE"/>
    <property type="match status" value="1"/>
</dbReference>
<dbReference type="KEGG" id="ttt:THITE_2067856"/>
<name>G2R944_THETT</name>
<dbReference type="Proteomes" id="UP000008181">
    <property type="component" value="Chromosome 4"/>
</dbReference>
<protein>
    <submittedName>
        <fullName evidence="2">Glycosyltransferase family 1 protein</fullName>
    </submittedName>
</protein>
<dbReference type="InterPro" id="IPR050426">
    <property type="entry name" value="Glycosyltransferase_28"/>
</dbReference>
<proteinExistence type="predicted"/>
<dbReference type="AlphaFoldDB" id="G2R944"/>
<dbReference type="Pfam" id="PF06722">
    <property type="entry name" value="EryCIII-like_C"/>
    <property type="match status" value="1"/>
</dbReference>
<dbReference type="RefSeq" id="XP_003654975.1">
    <property type="nucleotide sequence ID" value="XM_003654927.1"/>
</dbReference>
<dbReference type="GeneID" id="11524206"/>
<dbReference type="OrthoDB" id="5835829at2759"/>
<gene>
    <name evidence="2" type="ORF">THITE_2067856</name>
</gene>
<dbReference type="InterPro" id="IPR010610">
    <property type="entry name" value="EryCIII-like_C"/>
</dbReference>